<dbReference type="EMBL" id="LT838813">
    <property type="protein sequence ID" value="SMD46393.1"/>
    <property type="molecule type" value="Genomic_DNA"/>
</dbReference>
<gene>
    <name evidence="2" type="ORF">SAMN00777080_5082</name>
</gene>
<reference evidence="3" key="1">
    <citation type="submission" date="2017-04" db="EMBL/GenBank/DDBJ databases">
        <authorList>
            <person name="Varghese N."/>
            <person name="Submissions S."/>
        </authorList>
    </citation>
    <scope>NUCLEOTIDE SEQUENCE [LARGE SCALE GENOMIC DNA]</scope>
    <source>
        <strain evidence="3">DSM 16537</strain>
    </source>
</reference>
<evidence type="ECO:0000256" key="1">
    <source>
        <dbReference type="SAM" id="Phobius"/>
    </source>
</evidence>
<keyword evidence="1" id="KW-1133">Transmembrane helix</keyword>
<dbReference type="AlphaFoldDB" id="A0A1W2HBY5"/>
<proteinExistence type="predicted"/>
<sequence length="67" mass="7836">MKSFNQTSENVSLRKEHCKDIDKIHFINFKGTLIRTIASISFTVVSGYLFNFEIFLITSLEAVRLWH</sequence>
<dbReference type="STRING" id="758820.SAMN00777080_5082"/>
<name>A0A1W2HBY5_9BACT</name>
<accession>A0A1W2HBY5</accession>
<evidence type="ECO:0000313" key="2">
    <source>
        <dbReference type="EMBL" id="SMD46393.1"/>
    </source>
</evidence>
<dbReference type="Proteomes" id="UP000192333">
    <property type="component" value="Chromosome I"/>
</dbReference>
<organism evidence="2 3">
    <name type="scientific">Aquiflexum balticum DSM 16537</name>
    <dbReference type="NCBI Taxonomy" id="758820"/>
    <lineage>
        <taxon>Bacteria</taxon>
        <taxon>Pseudomonadati</taxon>
        <taxon>Bacteroidota</taxon>
        <taxon>Cytophagia</taxon>
        <taxon>Cytophagales</taxon>
        <taxon>Cyclobacteriaceae</taxon>
        <taxon>Aquiflexum</taxon>
    </lineage>
</organism>
<keyword evidence="1" id="KW-0812">Transmembrane</keyword>
<protein>
    <submittedName>
        <fullName evidence="2">Uncharacterized protein</fullName>
    </submittedName>
</protein>
<keyword evidence="3" id="KW-1185">Reference proteome</keyword>
<keyword evidence="1" id="KW-0472">Membrane</keyword>
<evidence type="ECO:0000313" key="3">
    <source>
        <dbReference type="Proteomes" id="UP000192333"/>
    </source>
</evidence>
<dbReference type="RefSeq" id="WP_084123306.1">
    <property type="nucleotide sequence ID" value="NZ_LT838813.1"/>
</dbReference>
<feature type="transmembrane region" description="Helical" evidence="1">
    <location>
        <begin position="33"/>
        <end position="57"/>
    </location>
</feature>